<gene>
    <name evidence="7" type="ORF">MUY34_06330</name>
</gene>
<keyword evidence="8" id="KW-1185">Reference proteome</keyword>
<dbReference type="Proteomes" id="UP001203687">
    <property type="component" value="Unassembled WGS sequence"/>
</dbReference>
<protein>
    <submittedName>
        <fullName evidence="7">Redoxin domain-containing protein</fullName>
    </submittedName>
</protein>
<dbReference type="RefSeq" id="WP_248412396.1">
    <property type="nucleotide sequence ID" value="NZ_JALPQF010000005.1"/>
</dbReference>
<evidence type="ECO:0000313" key="8">
    <source>
        <dbReference type="Proteomes" id="UP001203687"/>
    </source>
</evidence>
<keyword evidence="4" id="KW-0676">Redox-active center</keyword>
<dbReference type="InterPro" id="IPR050553">
    <property type="entry name" value="Thioredoxin_ResA/DsbE_sf"/>
</dbReference>
<dbReference type="PANTHER" id="PTHR42852:SF6">
    <property type="entry name" value="THIOL:DISULFIDE INTERCHANGE PROTEIN DSBE"/>
    <property type="match status" value="1"/>
</dbReference>
<dbReference type="SUPFAM" id="SSF52833">
    <property type="entry name" value="Thioredoxin-like"/>
    <property type="match status" value="1"/>
</dbReference>
<keyword evidence="5" id="KW-0732">Signal</keyword>
<evidence type="ECO:0000256" key="3">
    <source>
        <dbReference type="ARBA" id="ARBA00023157"/>
    </source>
</evidence>
<accession>A0ABT0H787</accession>
<proteinExistence type="predicted"/>
<dbReference type="EMBL" id="JALPQF010000005">
    <property type="protein sequence ID" value="MCK8480230.1"/>
    <property type="molecule type" value="Genomic_DNA"/>
</dbReference>
<feature type="signal peptide" evidence="5">
    <location>
        <begin position="1"/>
        <end position="17"/>
    </location>
</feature>
<keyword evidence="2" id="KW-0201">Cytochrome c-type biogenesis</keyword>
<feature type="domain" description="Thioredoxin" evidence="6">
    <location>
        <begin position="301"/>
        <end position="436"/>
    </location>
</feature>
<feature type="chain" id="PRO_5046780568" evidence="5">
    <location>
        <begin position="18"/>
        <end position="436"/>
    </location>
</feature>
<dbReference type="InterPro" id="IPR013740">
    <property type="entry name" value="Redoxin"/>
</dbReference>
<evidence type="ECO:0000256" key="2">
    <source>
        <dbReference type="ARBA" id="ARBA00022748"/>
    </source>
</evidence>
<reference evidence="7" key="1">
    <citation type="submission" date="2022-04" db="EMBL/GenBank/DDBJ databases">
        <authorList>
            <person name="Ren T."/>
        </authorList>
    </citation>
    <scope>NUCLEOTIDE SEQUENCE</scope>
    <source>
        <strain evidence="7">F63249</strain>
    </source>
</reference>
<sequence>MKKLLLALALIPTFICAQNTISGIFSPAEEFTYAFLYHATPTNSDYVNRAQLGVDGSFSIPLDSTATPGIYKIVYALPPEENNFDFIYNGKESVAFTFSLDTGLEFTDGQDNKLWASYTKSMDMVNRTISNFYTQESTDKKAYADIIKTLEDTQSAYETSAEGTLASVFIKANSPYIPQGFEDLSTYSKNLKRTYLEHVDFSNPLLQSSDFLVDRVLAYIFGMTANTTNDTYKKDVDDLMSTIGEGQIEIKTILFEMIWRRFKSMNNPELANYVTNNYLLELSKKTSYDALTEQLITYRTNTIGNKATNFDLAVTKDGTTVTTTLHDLDNANQYLLIFWSSGCGHCLDELPKVKTMLADKKDIKVIAFGLEDEPDSWQTKITDYPDFIHVLGLGKWDNPTANAYGIESTPSYFILDRDKHIIAKPYDLEALEKALK</sequence>
<evidence type="ECO:0000259" key="6">
    <source>
        <dbReference type="PROSITE" id="PS51352"/>
    </source>
</evidence>
<comment type="subcellular location">
    <subcellularLocation>
        <location evidence="1">Cell envelope</location>
    </subcellularLocation>
</comment>
<dbReference type="InterPro" id="IPR017937">
    <property type="entry name" value="Thioredoxin_CS"/>
</dbReference>
<dbReference type="PROSITE" id="PS51352">
    <property type="entry name" value="THIOREDOXIN_2"/>
    <property type="match status" value="1"/>
</dbReference>
<dbReference type="Gene3D" id="3.40.30.10">
    <property type="entry name" value="Glutaredoxin"/>
    <property type="match status" value="1"/>
</dbReference>
<comment type="caution">
    <text evidence="7">The sequence shown here is derived from an EMBL/GenBank/DDBJ whole genome shotgun (WGS) entry which is preliminary data.</text>
</comment>
<organism evidence="7 8">
    <name type="scientific">Psychroserpens algicola</name>
    <dbReference type="NCBI Taxonomy" id="1719034"/>
    <lineage>
        <taxon>Bacteria</taxon>
        <taxon>Pseudomonadati</taxon>
        <taxon>Bacteroidota</taxon>
        <taxon>Flavobacteriia</taxon>
        <taxon>Flavobacteriales</taxon>
        <taxon>Flavobacteriaceae</taxon>
        <taxon>Psychroserpens</taxon>
    </lineage>
</organism>
<evidence type="ECO:0000256" key="4">
    <source>
        <dbReference type="ARBA" id="ARBA00023284"/>
    </source>
</evidence>
<evidence type="ECO:0000256" key="1">
    <source>
        <dbReference type="ARBA" id="ARBA00004196"/>
    </source>
</evidence>
<dbReference type="Pfam" id="PF08534">
    <property type="entry name" value="Redoxin"/>
    <property type="match status" value="1"/>
</dbReference>
<dbReference type="InterPro" id="IPR013766">
    <property type="entry name" value="Thioredoxin_domain"/>
</dbReference>
<dbReference type="PANTHER" id="PTHR42852">
    <property type="entry name" value="THIOL:DISULFIDE INTERCHANGE PROTEIN DSBE"/>
    <property type="match status" value="1"/>
</dbReference>
<evidence type="ECO:0000256" key="5">
    <source>
        <dbReference type="SAM" id="SignalP"/>
    </source>
</evidence>
<dbReference type="InterPro" id="IPR036249">
    <property type="entry name" value="Thioredoxin-like_sf"/>
</dbReference>
<dbReference type="PROSITE" id="PS00194">
    <property type="entry name" value="THIOREDOXIN_1"/>
    <property type="match status" value="1"/>
</dbReference>
<keyword evidence="3" id="KW-1015">Disulfide bond</keyword>
<name>A0ABT0H787_9FLAO</name>
<evidence type="ECO:0000313" key="7">
    <source>
        <dbReference type="EMBL" id="MCK8480230.1"/>
    </source>
</evidence>